<proteinExistence type="predicted"/>
<evidence type="ECO:0000256" key="4">
    <source>
        <dbReference type="ARBA" id="ARBA00023136"/>
    </source>
</evidence>
<dbReference type="GO" id="GO:0016020">
    <property type="term" value="C:membrane"/>
    <property type="evidence" value="ECO:0007669"/>
    <property type="project" value="UniProtKB-SubCell"/>
</dbReference>
<comment type="caution">
    <text evidence="7">The sequence shown here is derived from an EMBL/GenBank/DDBJ whole genome shotgun (WGS) entry which is preliminary data.</text>
</comment>
<keyword evidence="4 6" id="KW-0472">Membrane</keyword>
<evidence type="ECO:0000256" key="3">
    <source>
        <dbReference type="ARBA" id="ARBA00022737"/>
    </source>
</evidence>
<feature type="transmembrane region" description="Helical" evidence="6">
    <location>
        <begin position="318"/>
        <end position="339"/>
    </location>
</feature>
<feature type="region of interest" description="Disordered" evidence="5">
    <location>
        <begin position="111"/>
        <end position="248"/>
    </location>
</feature>
<feature type="transmembrane region" description="Helical" evidence="6">
    <location>
        <begin position="76"/>
        <end position="97"/>
    </location>
</feature>
<evidence type="ECO:0000256" key="5">
    <source>
        <dbReference type="SAM" id="MobiDB-lite"/>
    </source>
</evidence>
<dbReference type="OrthoDB" id="10481203at2759"/>
<protein>
    <submittedName>
        <fullName evidence="7">Mitochondrial carrier superfamily protein</fullName>
    </submittedName>
</protein>
<feature type="region of interest" description="Disordered" evidence="5">
    <location>
        <begin position="262"/>
        <end position="304"/>
    </location>
</feature>
<feature type="region of interest" description="Disordered" evidence="5">
    <location>
        <begin position="538"/>
        <end position="624"/>
    </location>
</feature>
<dbReference type="EMBL" id="AFYV02000505">
    <property type="protein sequence ID" value="KFG64829.1"/>
    <property type="molecule type" value="Genomic_DNA"/>
</dbReference>
<accession>A0A086M7G1</accession>
<keyword evidence="3" id="KW-0677">Repeat</keyword>
<evidence type="ECO:0000313" key="8">
    <source>
        <dbReference type="Proteomes" id="UP000028834"/>
    </source>
</evidence>
<sequence>MRKKNEEEERGRRATHRERERKKTEAKLAVCLEKRVPSSSSPSLCASPSRYEQLVTAFKARHTDKRDKKKKKISEGVLLSLAAVTHGGTAGISRLLLAPFDQVKILRQIKPLPPSSSVSSSSSSPSSSSPSSSSPSSSSPSSSSPSSSSPSSSSPSSSSPSSSPPSACSSPSSPMSSSPVPSRSFASSSQSAPPAPSSVGGVAIPASVQSERKCSSSPSSRCVSSSFSSSSSPPSAPSSSSSAGSAALKSSPGVNLGSSLSASSSPSSSSLCVASSSPRTSSSLSTASRSTGSGTPGVTTGPSSAGVPVSRFLFVSSFWWGSSAAVYASIAASSIRLALYQRARLVFFSAGEDNYTGAQSWLRHVGCMSVCAFAALAVCYPLDVAHTAMCVLAASSRRSSQVASSLQQWPSLNAFASGQASAGREKGGSCGVFRPFSSETPANGQHAAMPRQAAQERRTFLCGNATERKNARSRRRIRPLRLTWQLYRLGGFRLLYSGFGLCAATVLPFTLISGLLHTKFYALLLSVHCNAGETAQAKVDAPSDGEGSGPRHGDREVTTEKEESRERAERGEDAGRREREEEWGRAGREDTRETVTGKMKGRREAFGKPCEAEGEKEETPKPPRWREAATAAFAAGLCAQLATYPLDTIRRRQQYAAICRALSPPSTSSASPSCGASVHPPKRASRVCRLLGFPHLSRFFPKPSAGLWRGVGVVLARAGPECAISVSVYSFLMGNLPSLAYH</sequence>
<dbReference type="InterPro" id="IPR023395">
    <property type="entry name" value="MCP_dom_sf"/>
</dbReference>
<dbReference type="Gene3D" id="1.50.40.10">
    <property type="entry name" value="Mitochondrial carrier domain"/>
    <property type="match status" value="2"/>
</dbReference>
<feature type="compositionally biased region" description="Low complexity" evidence="5">
    <location>
        <begin position="215"/>
        <end position="248"/>
    </location>
</feature>
<gene>
    <name evidence="7" type="ORF">TGRUB_218770</name>
</gene>
<feature type="transmembrane region" description="Helical" evidence="6">
    <location>
        <begin position="494"/>
        <end position="516"/>
    </location>
</feature>
<name>A0A086M7G1_TOXGO</name>
<dbReference type="VEuPathDB" id="ToxoDB:TGRUB_218770"/>
<dbReference type="SUPFAM" id="SSF103506">
    <property type="entry name" value="Mitochondrial carrier"/>
    <property type="match status" value="1"/>
</dbReference>
<feature type="compositionally biased region" description="Basic and acidic residues" evidence="5">
    <location>
        <begin position="602"/>
        <end position="624"/>
    </location>
</feature>
<feature type="compositionally biased region" description="Basic and acidic residues" evidence="5">
    <location>
        <begin position="549"/>
        <end position="595"/>
    </location>
</feature>
<dbReference type="Proteomes" id="UP000028834">
    <property type="component" value="Unassembled WGS sequence"/>
</dbReference>
<comment type="subcellular location">
    <subcellularLocation>
        <location evidence="1">Membrane</location>
    </subcellularLocation>
</comment>
<keyword evidence="2 6" id="KW-0812">Transmembrane</keyword>
<reference evidence="7 8" key="1">
    <citation type="submission" date="2014-05" db="EMBL/GenBank/DDBJ databases">
        <authorList>
            <person name="Sibley D."/>
            <person name="Venepally P."/>
            <person name="Karamycheva S."/>
            <person name="Hadjithomas M."/>
            <person name="Khan A."/>
            <person name="Brunk B."/>
            <person name="Roos D."/>
            <person name="Caler E."/>
            <person name="Lorenzi H."/>
        </authorList>
    </citation>
    <scope>NUCLEOTIDE SEQUENCE [LARGE SCALE GENOMIC DNA]</scope>
    <source>
        <strain evidence="7 8">RUB</strain>
    </source>
</reference>
<dbReference type="AlphaFoldDB" id="A0A086M7G1"/>
<feature type="region of interest" description="Disordered" evidence="5">
    <location>
        <begin position="1"/>
        <end position="25"/>
    </location>
</feature>
<keyword evidence="6" id="KW-1133">Transmembrane helix</keyword>
<evidence type="ECO:0000313" key="7">
    <source>
        <dbReference type="EMBL" id="KFG64829.1"/>
    </source>
</evidence>
<feature type="compositionally biased region" description="Low complexity" evidence="5">
    <location>
        <begin position="115"/>
        <end position="192"/>
    </location>
</feature>
<dbReference type="PANTHER" id="PTHR24089">
    <property type="entry name" value="SOLUTE CARRIER FAMILY 25"/>
    <property type="match status" value="1"/>
</dbReference>
<evidence type="ECO:0000256" key="2">
    <source>
        <dbReference type="ARBA" id="ARBA00022692"/>
    </source>
</evidence>
<evidence type="ECO:0000256" key="1">
    <source>
        <dbReference type="ARBA" id="ARBA00004370"/>
    </source>
</evidence>
<evidence type="ECO:0000256" key="6">
    <source>
        <dbReference type="SAM" id="Phobius"/>
    </source>
</evidence>
<organism evidence="7 8">
    <name type="scientific">Toxoplasma gondii RUB</name>
    <dbReference type="NCBI Taxonomy" id="935652"/>
    <lineage>
        <taxon>Eukaryota</taxon>
        <taxon>Sar</taxon>
        <taxon>Alveolata</taxon>
        <taxon>Apicomplexa</taxon>
        <taxon>Conoidasida</taxon>
        <taxon>Coccidia</taxon>
        <taxon>Eucoccidiorida</taxon>
        <taxon>Eimeriorina</taxon>
        <taxon>Sarcocystidae</taxon>
        <taxon>Toxoplasma</taxon>
    </lineage>
</organism>